<name>A0A1B1AJ04_9PROT</name>
<reference evidence="3 4" key="1">
    <citation type="submission" date="2015-11" db="EMBL/GenBank/DDBJ databases">
        <title>Whole-Genome Sequence of Candidatus Oderbacter manganicum from the National Park Lower Oder Valley, Germany.</title>
        <authorList>
            <person name="Braun B."/>
            <person name="Liere K."/>
            <person name="Szewzyk U."/>
        </authorList>
    </citation>
    <scope>NUCLEOTIDE SEQUENCE [LARGE SCALE GENOMIC DNA]</scope>
    <source>
        <strain evidence="3 4">OTSz_A_272</strain>
    </source>
</reference>
<dbReference type="InterPro" id="IPR003869">
    <property type="entry name" value="Polysac_CapD-like"/>
</dbReference>
<feature type="domain" description="Polysaccharide biosynthesis protein CapD-like" evidence="2">
    <location>
        <begin position="131"/>
        <end position="405"/>
    </location>
</feature>
<dbReference type="InterPro" id="IPR036291">
    <property type="entry name" value="NAD(P)-bd_dom_sf"/>
</dbReference>
<gene>
    <name evidence="3" type="ORF">ATE48_11685</name>
</gene>
<dbReference type="Pfam" id="PF02719">
    <property type="entry name" value="Polysacc_synt_2"/>
    <property type="match status" value="1"/>
</dbReference>
<dbReference type="SUPFAM" id="SSF51735">
    <property type="entry name" value="NAD(P)-binding Rossmann-fold domains"/>
    <property type="match status" value="1"/>
</dbReference>
<sequence>MIRDAVLLGSAQAVSEAWDVRAKWARAGATVRGAVLVGPGEVPLPVITRAPIWGALDLAAVTPGSGLILVDPPADGASKRAVLTRAAEAGLKTFVLSRGKVRPLRLTDLIGRPPGEVDLARARDVIAGRRVLVTGGGGSIGSELARRLATLSPARLTLLDSSEHNLYKIGLELPEAVQVLADIRDARSIGRWFAKERPEIVFHTAALKQVPMVEAFASEGILTNVLGLQNVADASRGVGADLMFVSTDKAVDPSGLMGASKRLGEIYCQSLDREGPQRAIPVRLGNVLGSAGSVTPIFEAQLADGGPLTVTDPDVTRFFLTIPQAADALLQAAAVGLKAELRGSVFVIEMGEALAVVELAREVIRLEGLRPEIDVPIVFTGLRAGEKLHEALVASDEWREPDPAQGVIAVASQAQELDVVLAAMAKLTGLAQDGANEKIATALFEAIGADLLSDQARAV</sequence>
<dbReference type="PANTHER" id="PTHR43318:SF1">
    <property type="entry name" value="POLYSACCHARIDE BIOSYNTHESIS PROTEIN EPSC-RELATED"/>
    <property type="match status" value="1"/>
</dbReference>
<dbReference type="STRING" id="1759059.ATE48_11685"/>
<organism evidence="3 4">
    <name type="scientific">Candidatus Viadribacter manganicus</name>
    <dbReference type="NCBI Taxonomy" id="1759059"/>
    <lineage>
        <taxon>Bacteria</taxon>
        <taxon>Pseudomonadati</taxon>
        <taxon>Pseudomonadota</taxon>
        <taxon>Alphaproteobacteria</taxon>
        <taxon>Hyphomonadales</taxon>
        <taxon>Hyphomonadaceae</taxon>
        <taxon>Candidatus Viadribacter</taxon>
    </lineage>
</organism>
<dbReference type="KEGG" id="cbot:ATE48_11685"/>
<dbReference type="EMBL" id="CP013244">
    <property type="protein sequence ID" value="ANP46533.1"/>
    <property type="molecule type" value="Genomic_DNA"/>
</dbReference>
<evidence type="ECO:0000259" key="2">
    <source>
        <dbReference type="Pfam" id="PF02719"/>
    </source>
</evidence>
<proteinExistence type="inferred from homology"/>
<dbReference type="RefSeq" id="WP_066771724.1">
    <property type="nucleotide sequence ID" value="NZ_CP013244.1"/>
</dbReference>
<dbReference type="InterPro" id="IPR051203">
    <property type="entry name" value="Polysaccharide_Synthase-Rel"/>
</dbReference>
<dbReference type="InParanoid" id="A0A1B1AJ04"/>
<evidence type="ECO:0000256" key="1">
    <source>
        <dbReference type="ARBA" id="ARBA00007430"/>
    </source>
</evidence>
<dbReference type="AlphaFoldDB" id="A0A1B1AJ04"/>
<evidence type="ECO:0000313" key="4">
    <source>
        <dbReference type="Proteomes" id="UP000092498"/>
    </source>
</evidence>
<accession>A0A1B1AJ04</accession>
<dbReference type="Proteomes" id="UP000092498">
    <property type="component" value="Chromosome"/>
</dbReference>
<keyword evidence="4" id="KW-1185">Reference proteome</keyword>
<dbReference type="Gene3D" id="3.40.50.720">
    <property type="entry name" value="NAD(P)-binding Rossmann-like Domain"/>
    <property type="match status" value="1"/>
</dbReference>
<dbReference type="PANTHER" id="PTHR43318">
    <property type="entry name" value="UDP-N-ACETYLGLUCOSAMINE 4,6-DEHYDRATASE"/>
    <property type="match status" value="1"/>
</dbReference>
<protein>
    <recommendedName>
        <fullName evidence="2">Polysaccharide biosynthesis protein CapD-like domain-containing protein</fullName>
    </recommendedName>
</protein>
<comment type="similarity">
    <text evidence="1">Belongs to the polysaccharide synthase family.</text>
</comment>
<evidence type="ECO:0000313" key="3">
    <source>
        <dbReference type="EMBL" id="ANP46533.1"/>
    </source>
</evidence>
<dbReference type="OrthoDB" id="9803111at2"/>